<evidence type="ECO:0000313" key="9">
    <source>
        <dbReference type="Proteomes" id="UP000067626"/>
    </source>
</evidence>
<dbReference type="PROSITE" id="PS00107">
    <property type="entry name" value="PROTEIN_KINASE_ATP"/>
    <property type="match status" value="1"/>
</dbReference>
<dbReference type="SUPFAM" id="SSF56112">
    <property type="entry name" value="Protein kinase-like (PK-like)"/>
    <property type="match status" value="1"/>
</dbReference>
<dbReference type="Gene3D" id="3.30.200.20">
    <property type="entry name" value="Phosphorylase Kinase, domain 1"/>
    <property type="match status" value="1"/>
</dbReference>
<dbReference type="InterPro" id="IPR041664">
    <property type="entry name" value="AAA_16"/>
</dbReference>
<evidence type="ECO:0000313" key="8">
    <source>
        <dbReference type="EMBL" id="AKT36685.1"/>
    </source>
</evidence>
<sequence>MQEKARSPSGDNGIESVRCRACGRRTMAKRGCVEHGHREKELVAAAPDPLYSAASRCEGELPSFGGYRLQQRLGGGGFGVVFAATPVDGGAEVAIKIARKDRPEASRRLVKEAAILADIGPPYAPQVHARGRLPEGMPYVVMESIRCPTLADRLVAAGGTVHFREAACLVDAALQTLEVVHARGYVHRDLKPENIFIIESQERLRATIVDYGLATTEEPCARTSEGAALGTPEYMAPEQCEGRPDIDGRADLYAVGVIFYELLAGRPPFWGPPAAVREDQRSRRPARLRPGVKLPIALEEVVLRALAKDRRERPASASEFRMALARALRVDEETQDAPTPESERSAAPSSGPTSAPRLERRTVGVLFLETELDLASLQRRMASLGGDIAHSSSGHVVAVFDHEPNSSPTRRALRAARELIRRNVCQRALLDLASVVVQRRPKGVRRYISPLFTNPRMRLPEIARATGKGNLLFVTPDAAAALPDTPAGGVNDDEKHLSIRPHQTSSEACSDGGAEPIPVPLDEEKASDFLDEPLLGREAVVRALLESARAAASLGLPTIVQVTGEAGLGKSHLASFVAQQLSQLMIDAQVLELQAREPLVGGTDPTLRALLQFVLELPAHAPSDGGRALISARLEGDAIEHLAVARALGWLDGSGTMGSAHDDGAYPELRALEAAPGALRAAVSMVAGSALRRRTSRGPVFVILDDAHLADDAALSALEYAAQAAAKTPLWICALARPGFEQARPNWGRGAACSQVNQLGPLDRAGAVALCRRLLAPVEDVPEPALDLLIARTKGAPLLLSELVLGLKREGIVRLHPRGGGWYVATDELDRLPDAPLIEWLARAELDALPQALQEFARLISLLGHEMMLDDIVGVLERLDGCGQGEPFPLDPRVATSRLMAAGVLAQDRRSGRIGFRHPLVRDAIAKSIDPSVARHIHLAALAHHQATAPEADRSLRARAHHAAAAGLRSLASNAFMRLADQARDRHAYVEAEALYTRSLEQTEPCEIDESSVRGSPTDKSFGAANERAAAQRRRGLMRCRLGRNHDALEDLRTAREAAETIGDTIEQMEILLDEATTLDWMEEYRSSEARVNEARRRGETLPSMPAPLASRLLLGIGRSFHRFSREAEAAAMLEAAVTQSSDLGEEGYETLVVSLLMLGFIYQGLARLDDAREVLDRAVMLCEVHRDMLHLAPAINNRALLRACRGDKEGMIHDLSRVLSIAREYGQGALELVGEYNLGECLYLMDDMQAAALHVARAAEIERRRSGGRARPIVMLLDARVLLGGGDEGKARVIFEKILAHQEAARELGRMDALLLPSEEVLLDMIDLATRTPDAAAWDELHARSERLSVGQEQVEVLEARAIAALRHGRLDLALDAHMIACAAAARIPNAMRLQLQRHGSEIRRAFRTGPFPSTP</sequence>
<evidence type="ECO:0000256" key="6">
    <source>
        <dbReference type="SAM" id="MobiDB-lite"/>
    </source>
</evidence>
<keyword evidence="9" id="KW-1185">Reference proteome</keyword>
<dbReference type="GO" id="GO:0005524">
    <property type="term" value="F:ATP binding"/>
    <property type="evidence" value="ECO:0007669"/>
    <property type="project" value="UniProtKB-UniRule"/>
</dbReference>
<organism evidence="8 9">
    <name type="scientific">Chondromyces crocatus</name>
    <dbReference type="NCBI Taxonomy" id="52"/>
    <lineage>
        <taxon>Bacteria</taxon>
        <taxon>Pseudomonadati</taxon>
        <taxon>Myxococcota</taxon>
        <taxon>Polyangia</taxon>
        <taxon>Polyangiales</taxon>
        <taxon>Polyangiaceae</taxon>
        <taxon>Chondromyces</taxon>
    </lineage>
</organism>
<dbReference type="EC" id="2.7.11.1" evidence="8"/>
<dbReference type="PROSITE" id="PS50011">
    <property type="entry name" value="PROTEIN_KINASE_DOM"/>
    <property type="match status" value="1"/>
</dbReference>
<dbReference type="EMBL" id="CP012159">
    <property type="protein sequence ID" value="AKT36685.1"/>
    <property type="molecule type" value="Genomic_DNA"/>
</dbReference>
<dbReference type="SUPFAM" id="SSF48452">
    <property type="entry name" value="TPR-like"/>
    <property type="match status" value="2"/>
</dbReference>
<gene>
    <name evidence="8" type="ORF">CMC5_008060</name>
</gene>
<feature type="binding site" evidence="5">
    <location>
        <position position="100"/>
    </location>
    <ligand>
        <name>ATP</name>
        <dbReference type="ChEBI" id="CHEBI:30616"/>
    </ligand>
</feature>
<keyword evidence="1 8" id="KW-0808">Transferase</keyword>
<dbReference type="PANTHER" id="PTHR43289">
    <property type="entry name" value="MITOGEN-ACTIVATED PROTEIN KINASE KINASE KINASE 20-RELATED"/>
    <property type="match status" value="1"/>
</dbReference>
<dbReference type="InterPro" id="IPR011009">
    <property type="entry name" value="Kinase-like_dom_sf"/>
</dbReference>
<dbReference type="SUPFAM" id="SSF52540">
    <property type="entry name" value="P-loop containing nucleoside triphosphate hydrolases"/>
    <property type="match status" value="1"/>
</dbReference>
<feature type="domain" description="Protein kinase" evidence="7">
    <location>
        <begin position="67"/>
        <end position="325"/>
    </location>
</feature>
<dbReference type="STRING" id="52.CMC5_008060"/>
<dbReference type="GO" id="GO:0004674">
    <property type="term" value="F:protein serine/threonine kinase activity"/>
    <property type="evidence" value="ECO:0007669"/>
    <property type="project" value="UniProtKB-EC"/>
</dbReference>
<evidence type="ECO:0000256" key="3">
    <source>
        <dbReference type="ARBA" id="ARBA00022777"/>
    </source>
</evidence>
<evidence type="ECO:0000256" key="1">
    <source>
        <dbReference type="ARBA" id="ARBA00022679"/>
    </source>
</evidence>
<protein>
    <submittedName>
        <fullName evidence="8">Protein kinase</fullName>
        <ecNumber evidence="8">2.7.11.1</ecNumber>
    </submittedName>
</protein>
<dbReference type="Pfam" id="PF13191">
    <property type="entry name" value="AAA_16"/>
    <property type="match status" value="1"/>
</dbReference>
<evidence type="ECO:0000256" key="5">
    <source>
        <dbReference type="PROSITE-ProRule" id="PRU10141"/>
    </source>
</evidence>
<dbReference type="Gene3D" id="1.25.40.10">
    <property type="entry name" value="Tetratricopeptide repeat domain"/>
    <property type="match status" value="1"/>
</dbReference>
<dbReference type="KEGG" id="ccro:CMC5_008060"/>
<dbReference type="CDD" id="cd14014">
    <property type="entry name" value="STKc_PknB_like"/>
    <property type="match status" value="1"/>
</dbReference>
<dbReference type="InterPro" id="IPR000719">
    <property type="entry name" value="Prot_kinase_dom"/>
</dbReference>
<dbReference type="OrthoDB" id="5477268at2"/>
<dbReference type="RefSeq" id="WP_050429168.1">
    <property type="nucleotide sequence ID" value="NZ_CP012159.1"/>
</dbReference>
<dbReference type="Pfam" id="PF00069">
    <property type="entry name" value="Pkinase"/>
    <property type="match status" value="1"/>
</dbReference>
<feature type="region of interest" description="Disordered" evidence="6">
    <location>
        <begin position="330"/>
        <end position="358"/>
    </location>
</feature>
<accession>A0A0K1E745</accession>
<dbReference type="SMART" id="SM00028">
    <property type="entry name" value="TPR"/>
    <property type="match status" value="7"/>
</dbReference>
<dbReference type="InterPro" id="IPR027417">
    <property type="entry name" value="P-loop_NTPase"/>
</dbReference>
<dbReference type="PANTHER" id="PTHR43289:SF6">
    <property type="entry name" value="SERINE_THREONINE-PROTEIN KINASE NEKL-3"/>
    <property type="match status" value="1"/>
</dbReference>
<evidence type="ECO:0000256" key="4">
    <source>
        <dbReference type="ARBA" id="ARBA00022840"/>
    </source>
</evidence>
<evidence type="ECO:0000256" key="2">
    <source>
        <dbReference type="ARBA" id="ARBA00022741"/>
    </source>
</evidence>
<proteinExistence type="predicted"/>
<dbReference type="InterPro" id="IPR019734">
    <property type="entry name" value="TPR_rpt"/>
</dbReference>
<evidence type="ECO:0000259" key="7">
    <source>
        <dbReference type="PROSITE" id="PS50011"/>
    </source>
</evidence>
<dbReference type="InterPro" id="IPR017441">
    <property type="entry name" value="Protein_kinase_ATP_BS"/>
</dbReference>
<keyword evidence="2 5" id="KW-0547">Nucleotide-binding</keyword>
<keyword evidence="3 8" id="KW-0418">Kinase</keyword>
<name>A0A0K1E745_CHOCO</name>
<feature type="compositionally biased region" description="Low complexity" evidence="6">
    <location>
        <begin position="345"/>
        <end position="356"/>
    </location>
</feature>
<reference evidence="8 9" key="1">
    <citation type="submission" date="2015-07" db="EMBL/GenBank/DDBJ databases">
        <title>Genome analysis of myxobacterium Chondromyces crocatus Cm c5 reveals a high potential for natural compound synthesis and the genetic basis for the loss of fruiting body formation.</title>
        <authorList>
            <person name="Zaburannyi N."/>
            <person name="Bunk B."/>
            <person name="Maier J."/>
            <person name="Overmann J."/>
            <person name="Mueller R."/>
        </authorList>
    </citation>
    <scope>NUCLEOTIDE SEQUENCE [LARGE SCALE GENOMIC DNA]</scope>
    <source>
        <strain evidence="8 9">Cm c5</strain>
    </source>
</reference>
<dbReference type="Gene3D" id="1.10.510.10">
    <property type="entry name" value="Transferase(Phosphotransferase) domain 1"/>
    <property type="match status" value="1"/>
</dbReference>
<keyword evidence="4 5" id="KW-0067">ATP-binding</keyword>
<dbReference type="InterPro" id="IPR008271">
    <property type="entry name" value="Ser/Thr_kinase_AS"/>
</dbReference>
<dbReference type="Proteomes" id="UP000067626">
    <property type="component" value="Chromosome"/>
</dbReference>
<dbReference type="SMART" id="SM00220">
    <property type="entry name" value="S_TKc"/>
    <property type="match status" value="1"/>
</dbReference>
<dbReference type="PROSITE" id="PS00108">
    <property type="entry name" value="PROTEIN_KINASE_ST"/>
    <property type="match status" value="1"/>
</dbReference>
<feature type="region of interest" description="Disordered" evidence="6">
    <location>
        <begin position="1006"/>
        <end position="1025"/>
    </location>
</feature>
<dbReference type="InterPro" id="IPR011990">
    <property type="entry name" value="TPR-like_helical_dom_sf"/>
</dbReference>